<evidence type="ECO:0000256" key="1">
    <source>
        <dbReference type="SAM" id="MobiDB-lite"/>
    </source>
</evidence>
<keyword evidence="3" id="KW-1185">Reference proteome</keyword>
<gene>
    <name evidence="2" type="ORF">C8R41DRAFT_894694</name>
</gene>
<dbReference type="EMBL" id="JANVFT010000022">
    <property type="protein sequence ID" value="KAJ4497331.1"/>
    <property type="molecule type" value="Genomic_DNA"/>
</dbReference>
<comment type="caution">
    <text evidence="2">The sequence shown here is derived from an EMBL/GenBank/DDBJ whole genome shotgun (WGS) entry which is preliminary data.</text>
</comment>
<proteinExistence type="predicted"/>
<feature type="region of interest" description="Disordered" evidence="1">
    <location>
        <begin position="417"/>
        <end position="449"/>
    </location>
</feature>
<dbReference type="PANTHER" id="PTHR31912">
    <property type="entry name" value="IP13529P"/>
    <property type="match status" value="1"/>
</dbReference>
<accession>A0ABQ8VLQ6</accession>
<reference evidence="2" key="1">
    <citation type="submission" date="2022-08" db="EMBL/GenBank/DDBJ databases">
        <title>A Global Phylogenomic Analysis of the Shiitake Genus Lentinula.</title>
        <authorList>
            <consortium name="DOE Joint Genome Institute"/>
            <person name="Sierra-Patev S."/>
            <person name="Min B."/>
            <person name="Naranjo-Ortiz M."/>
            <person name="Looney B."/>
            <person name="Konkel Z."/>
            <person name="Slot J.C."/>
            <person name="Sakamoto Y."/>
            <person name="Steenwyk J.L."/>
            <person name="Rokas A."/>
            <person name="Carro J."/>
            <person name="Camarero S."/>
            <person name="Ferreira P."/>
            <person name="Molpeceres G."/>
            <person name="Ruiz-Duenas F.J."/>
            <person name="Serrano A."/>
            <person name="Henrissat B."/>
            <person name="Drula E."/>
            <person name="Hughes K.W."/>
            <person name="Mata J.L."/>
            <person name="Ishikawa N.K."/>
            <person name="Vargas-Isla R."/>
            <person name="Ushijima S."/>
            <person name="Smith C.A."/>
            <person name="Ahrendt S."/>
            <person name="Andreopoulos W."/>
            <person name="He G."/>
            <person name="Labutti K."/>
            <person name="Lipzen A."/>
            <person name="Ng V."/>
            <person name="Riley R."/>
            <person name="Sandor L."/>
            <person name="Barry K."/>
            <person name="Martinez A.T."/>
            <person name="Xiao Y."/>
            <person name="Gibbons J.G."/>
            <person name="Terashima K."/>
            <person name="Grigoriev I.V."/>
            <person name="Hibbett D.S."/>
        </authorList>
    </citation>
    <scope>NUCLEOTIDE SEQUENCE</scope>
    <source>
        <strain evidence="2">RHP3577 ss4</strain>
    </source>
</reference>
<sequence>MIQILRIVLSNDTEARFPNLFAQRRQHVNEDPDSPYFPWADRETCVLDILHHIPRCAFSRKQNVERGYAVHTSLIRAIHWAMLTSGVPDLPSDCTMDDIDKEMQRMCGIRSIRFEGKLGHVYYANDLPAIIAQEMSNLNCGPRLSEANQVECWLKEMDPDLLTPAHQVAGQEFFTLEPTVLQNGNVCMPSCWFVRNKKVFAKAWPMRVVDIEDYGHGWAVQTFSEIKISDSDLLLSYQQFRESHLSLGLMDPSLIVAEEESSKEFVIWEKTELGKGNRWRSKSNGKRVLAFPIWLYCDDTSGNVSKKWNKHNSFLFTAAGLPRHLANKESNIHFLSTSNTAPPLEMLDGIGEQILCMYITTLECTIYDSHLNDMVLLIPSVLALCGDNPMQSEFACHIGFRGRLFCRICLVSGKVDDEDNPSSTADDGNESDASLSSNSGRQSKKRNIESMKDMITRISDFMKRGKPRNREETCTELRSQFIEGARVGGATQYKQMKTESGVKDTYQDEFVAKIQAIATKKGITKAQKEHAITQLKRTFPCHLTSPVGMTPVWRIRGNLTQFFFVGLDPHQDTPVEILHYYWRDAVARTKKDHDLLIGWLSSFNTWGLGISPLLGKTLVNYAGSLTGRDFRAIAQAAPFVLHGLLTDDQLKQPEIHNLKEYLADLEKTIDYFLDCTCRLTPRWFNKPKFHVLLHLPDHIRRFGPAMIFATEGFESFNAIIRARSVHSNRHAPSKDIAHAMARSNCI</sequence>
<organism evidence="2 3">
    <name type="scientific">Lentinula lateritia</name>
    <dbReference type="NCBI Taxonomy" id="40482"/>
    <lineage>
        <taxon>Eukaryota</taxon>
        <taxon>Fungi</taxon>
        <taxon>Dikarya</taxon>
        <taxon>Basidiomycota</taxon>
        <taxon>Agaricomycotina</taxon>
        <taxon>Agaricomycetes</taxon>
        <taxon>Agaricomycetidae</taxon>
        <taxon>Agaricales</taxon>
        <taxon>Marasmiineae</taxon>
        <taxon>Omphalotaceae</taxon>
        <taxon>Lentinula</taxon>
    </lineage>
</organism>
<feature type="compositionally biased region" description="Polar residues" evidence="1">
    <location>
        <begin position="421"/>
        <end position="441"/>
    </location>
</feature>
<evidence type="ECO:0000313" key="3">
    <source>
        <dbReference type="Proteomes" id="UP001150217"/>
    </source>
</evidence>
<dbReference type="PANTHER" id="PTHR31912:SF34">
    <property type="entry name" value="NOTOCHORD-RELATED PROTEIN"/>
    <property type="match status" value="1"/>
</dbReference>
<protein>
    <submittedName>
        <fullName evidence="2">Uncharacterized protein</fullName>
    </submittedName>
</protein>
<evidence type="ECO:0000313" key="2">
    <source>
        <dbReference type="EMBL" id="KAJ4497331.1"/>
    </source>
</evidence>
<dbReference type="Proteomes" id="UP001150217">
    <property type="component" value="Unassembled WGS sequence"/>
</dbReference>
<name>A0ABQ8VLQ6_9AGAR</name>